<dbReference type="PANTHER" id="PTHR45496:SF1">
    <property type="entry name" value="CHAPERONE DNAJ-DOMAIN SUPERFAMILY PROTEIN"/>
    <property type="match status" value="1"/>
</dbReference>
<dbReference type="InterPro" id="IPR053052">
    <property type="entry name" value="Imprinting_Balance_Reg"/>
</dbReference>
<dbReference type="InterPro" id="IPR001623">
    <property type="entry name" value="DnaJ_domain"/>
</dbReference>
<dbReference type="InterPro" id="IPR036869">
    <property type="entry name" value="J_dom_sf"/>
</dbReference>
<protein>
    <recommendedName>
        <fullName evidence="2">J domain-containing protein</fullName>
    </recommendedName>
</protein>
<feature type="compositionally biased region" description="Gly residues" evidence="1">
    <location>
        <begin position="193"/>
        <end position="202"/>
    </location>
</feature>
<accession>A0AAD4XGQ3</accession>
<evidence type="ECO:0000259" key="2">
    <source>
        <dbReference type="PROSITE" id="PS50076"/>
    </source>
</evidence>
<name>A0AAD4XGQ3_9MAGN</name>
<organism evidence="3 4">
    <name type="scientific">Papaver atlanticum</name>
    <dbReference type="NCBI Taxonomy" id="357466"/>
    <lineage>
        <taxon>Eukaryota</taxon>
        <taxon>Viridiplantae</taxon>
        <taxon>Streptophyta</taxon>
        <taxon>Embryophyta</taxon>
        <taxon>Tracheophyta</taxon>
        <taxon>Spermatophyta</taxon>
        <taxon>Magnoliopsida</taxon>
        <taxon>Ranunculales</taxon>
        <taxon>Papaveraceae</taxon>
        <taxon>Papaveroideae</taxon>
        <taxon>Papaver</taxon>
    </lineage>
</organism>
<dbReference type="PANTHER" id="PTHR45496">
    <property type="entry name" value="CHAPERONE DNAJ-DOMAIN SUPERFAMILY PROTEIN"/>
    <property type="match status" value="1"/>
</dbReference>
<dbReference type="PRINTS" id="PR00625">
    <property type="entry name" value="JDOMAIN"/>
</dbReference>
<reference evidence="3" key="1">
    <citation type="submission" date="2022-04" db="EMBL/GenBank/DDBJ databases">
        <title>A functionally conserved STORR gene fusion in Papaver species that diverged 16.8 million years ago.</title>
        <authorList>
            <person name="Catania T."/>
        </authorList>
    </citation>
    <scope>NUCLEOTIDE SEQUENCE</scope>
    <source>
        <strain evidence="3">S-188037</strain>
    </source>
</reference>
<gene>
    <name evidence="3" type="ORF">MKW98_004386</name>
</gene>
<comment type="caution">
    <text evidence="3">The sequence shown here is derived from an EMBL/GenBank/DDBJ whole genome shotgun (WGS) entry which is preliminary data.</text>
</comment>
<feature type="region of interest" description="Disordered" evidence="1">
    <location>
        <begin position="313"/>
        <end position="419"/>
    </location>
</feature>
<dbReference type="SMART" id="SM00271">
    <property type="entry name" value="DnaJ"/>
    <property type="match status" value="1"/>
</dbReference>
<dbReference type="AlphaFoldDB" id="A0AAD4XGQ3"/>
<dbReference type="Pfam" id="PF00226">
    <property type="entry name" value="DnaJ"/>
    <property type="match status" value="1"/>
</dbReference>
<dbReference type="CDD" id="cd06257">
    <property type="entry name" value="DnaJ"/>
    <property type="match status" value="1"/>
</dbReference>
<feature type="region of interest" description="Disordered" evidence="1">
    <location>
        <begin position="152"/>
        <end position="225"/>
    </location>
</feature>
<proteinExistence type="predicted"/>
<evidence type="ECO:0000256" key="1">
    <source>
        <dbReference type="SAM" id="MobiDB-lite"/>
    </source>
</evidence>
<feature type="compositionally biased region" description="Polar residues" evidence="1">
    <location>
        <begin position="313"/>
        <end position="331"/>
    </location>
</feature>
<evidence type="ECO:0000313" key="4">
    <source>
        <dbReference type="Proteomes" id="UP001202328"/>
    </source>
</evidence>
<feature type="compositionally biased region" description="Acidic residues" evidence="1">
    <location>
        <begin position="343"/>
        <end position="363"/>
    </location>
</feature>
<feature type="compositionally biased region" description="Low complexity" evidence="1">
    <location>
        <begin position="157"/>
        <end position="177"/>
    </location>
</feature>
<feature type="domain" description="J" evidence="2">
    <location>
        <begin position="68"/>
        <end position="138"/>
    </location>
</feature>
<feature type="region of interest" description="Disordered" evidence="1">
    <location>
        <begin position="454"/>
        <end position="475"/>
    </location>
</feature>
<feature type="compositionally biased region" description="Polar residues" evidence="1">
    <location>
        <begin position="206"/>
        <end position="225"/>
    </location>
</feature>
<dbReference type="EMBL" id="JAJJMB010009125">
    <property type="protein sequence ID" value="KAI3915945.1"/>
    <property type="molecule type" value="Genomic_DNA"/>
</dbReference>
<dbReference type="Proteomes" id="UP001202328">
    <property type="component" value="Unassembled WGS sequence"/>
</dbReference>
<evidence type="ECO:0000313" key="3">
    <source>
        <dbReference type="EMBL" id="KAI3915945.1"/>
    </source>
</evidence>
<dbReference type="Gene3D" id="1.10.287.110">
    <property type="entry name" value="DnaJ domain"/>
    <property type="match status" value="1"/>
</dbReference>
<sequence>MEGIGKKAEAERWLEVAGKLLMARDLVGSKKFAIRAAESDPSLEGVDQILAVSDVLLAADKRINNHMNWYAILQLVDNRGNPMNNDFEMIKKQYRKLALLLHPDKNKSVFAENAFKLVCDAWTVLSDPAKKNLYDNELSLFFKFESVTLNNNNTQTHQYPSQPQAQPQQQSHAQQNQDTPVRRSTREKRKSTPGGGGGGSGGVEETISQPRNENRNVPQRVNPTRASTKMSSFWTSCPYCYNLYEYPRVYEECCLRCQNCRRAFHAAVIPSPPPVVPGQEAYYCCWAFFPLGFEVPSLAGGKKSGFPNWTPFSAMQPMSSNPGQLPNSNPFGSKPDDGGGNNDGDDNDADGDSDGSWDGDEDDFGRKKGKTAAEVRKGPVVKKTARKSVLPTSTRGNVSEPVQDGPVTRGPYDGNVLPNKAVPQRIVKKAVAKKATTRRSGKFSQESEIVDLNADVRHEFNDPNSSVGEGVEVASGDEDPIPGIGFFEGLDDILGHLGNLPILSVPGDQNKMAQQNNA</sequence>
<keyword evidence="4" id="KW-1185">Reference proteome</keyword>
<dbReference type="SUPFAM" id="SSF46565">
    <property type="entry name" value="Chaperone J-domain"/>
    <property type="match status" value="1"/>
</dbReference>
<dbReference type="PROSITE" id="PS50076">
    <property type="entry name" value="DNAJ_2"/>
    <property type="match status" value="1"/>
</dbReference>